<dbReference type="PROSITE" id="PS50102">
    <property type="entry name" value="RRM"/>
    <property type="match status" value="1"/>
</dbReference>
<sequence>MERLLVERTSPQGSGASVGVTAGQIICTTKVFVGNLPYTVTWQELKDSMRQVGEVVHVELFTDHGDPKGRSKGCGVVEFTTYGAARRAVQYMHDTMIQGRLMYVREYYEDMNGRGRRF</sequence>
<evidence type="ECO:0000256" key="1">
    <source>
        <dbReference type="ARBA" id="ARBA00022884"/>
    </source>
</evidence>
<dbReference type="GO" id="GO:1990904">
    <property type="term" value="C:ribonucleoprotein complex"/>
    <property type="evidence" value="ECO:0007669"/>
    <property type="project" value="TreeGrafter"/>
</dbReference>
<reference evidence="5 6" key="2">
    <citation type="submission" date="2024-05" db="EMBL/GenBank/DDBJ databases">
        <authorList>
            <person name="Chen Y."/>
            <person name="Shah S."/>
            <person name="Dougan E. K."/>
            <person name="Thang M."/>
            <person name="Chan C."/>
        </authorList>
    </citation>
    <scope>NUCLEOTIDE SEQUENCE [LARGE SCALE GENOMIC DNA]</scope>
</reference>
<dbReference type="OrthoDB" id="272703at2759"/>
<feature type="domain" description="RRM" evidence="3">
    <location>
        <begin position="29"/>
        <end position="109"/>
    </location>
</feature>
<reference evidence="4" key="1">
    <citation type="submission" date="2022-10" db="EMBL/GenBank/DDBJ databases">
        <authorList>
            <person name="Chen Y."/>
            <person name="Dougan E. K."/>
            <person name="Chan C."/>
            <person name="Rhodes N."/>
            <person name="Thang M."/>
        </authorList>
    </citation>
    <scope>NUCLEOTIDE SEQUENCE</scope>
</reference>
<dbReference type="InterPro" id="IPR000504">
    <property type="entry name" value="RRM_dom"/>
</dbReference>
<name>A0A9P1FYH3_9DINO</name>
<dbReference type="PANTHER" id="PTHR23003:SF3">
    <property type="entry name" value="FI21236P1-RELATED"/>
    <property type="match status" value="1"/>
</dbReference>
<dbReference type="SMART" id="SM00360">
    <property type="entry name" value="RRM"/>
    <property type="match status" value="1"/>
</dbReference>
<evidence type="ECO:0000313" key="5">
    <source>
        <dbReference type="EMBL" id="CAL4781651.1"/>
    </source>
</evidence>
<dbReference type="AlphaFoldDB" id="A0A9P1FYH3"/>
<dbReference type="EMBL" id="CAMXCT020001939">
    <property type="protein sequence ID" value="CAL1147714.1"/>
    <property type="molecule type" value="Genomic_DNA"/>
</dbReference>
<protein>
    <submittedName>
        <fullName evidence="5">Uncharacterized RNA-binding protein C328.05</fullName>
    </submittedName>
</protein>
<dbReference type="EMBL" id="CAMXCT010001939">
    <property type="protein sequence ID" value="CAI3994339.1"/>
    <property type="molecule type" value="Genomic_DNA"/>
</dbReference>
<organism evidence="4">
    <name type="scientific">Cladocopium goreaui</name>
    <dbReference type="NCBI Taxonomy" id="2562237"/>
    <lineage>
        <taxon>Eukaryota</taxon>
        <taxon>Sar</taxon>
        <taxon>Alveolata</taxon>
        <taxon>Dinophyceae</taxon>
        <taxon>Suessiales</taxon>
        <taxon>Symbiodiniaceae</taxon>
        <taxon>Cladocopium</taxon>
    </lineage>
</organism>
<comment type="caution">
    <text evidence="4">The sequence shown here is derived from an EMBL/GenBank/DDBJ whole genome shotgun (WGS) entry which is preliminary data.</text>
</comment>
<dbReference type="GO" id="GO:0003729">
    <property type="term" value="F:mRNA binding"/>
    <property type="evidence" value="ECO:0007669"/>
    <property type="project" value="TreeGrafter"/>
</dbReference>
<dbReference type="GO" id="GO:0005737">
    <property type="term" value="C:cytoplasm"/>
    <property type="evidence" value="ECO:0007669"/>
    <property type="project" value="TreeGrafter"/>
</dbReference>
<dbReference type="InterPro" id="IPR035979">
    <property type="entry name" value="RBD_domain_sf"/>
</dbReference>
<dbReference type="SUPFAM" id="SSF54928">
    <property type="entry name" value="RNA-binding domain, RBD"/>
    <property type="match status" value="1"/>
</dbReference>
<evidence type="ECO:0000259" key="3">
    <source>
        <dbReference type="PROSITE" id="PS50102"/>
    </source>
</evidence>
<evidence type="ECO:0000256" key="2">
    <source>
        <dbReference type="PROSITE-ProRule" id="PRU00176"/>
    </source>
</evidence>
<proteinExistence type="predicted"/>
<dbReference type="InterPro" id="IPR012677">
    <property type="entry name" value="Nucleotide-bd_a/b_plait_sf"/>
</dbReference>
<dbReference type="Gene3D" id="3.30.70.330">
    <property type="match status" value="1"/>
</dbReference>
<evidence type="ECO:0000313" key="6">
    <source>
        <dbReference type="Proteomes" id="UP001152797"/>
    </source>
</evidence>
<accession>A0A9P1FYH3</accession>
<dbReference type="PANTHER" id="PTHR23003">
    <property type="entry name" value="RNA RECOGNITION MOTIF RRM DOMAIN CONTAINING PROTEIN"/>
    <property type="match status" value="1"/>
</dbReference>
<keyword evidence="1 2" id="KW-0694">RNA-binding</keyword>
<evidence type="ECO:0000313" key="4">
    <source>
        <dbReference type="EMBL" id="CAI3994339.1"/>
    </source>
</evidence>
<dbReference type="GO" id="GO:0005634">
    <property type="term" value="C:nucleus"/>
    <property type="evidence" value="ECO:0007669"/>
    <property type="project" value="TreeGrafter"/>
</dbReference>
<keyword evidence="6" id="KW-1185">Reference proteome</keyword>
<dbReference type="CDD" id="cd00590">
    <property type="entry name" value="RRM_SF"/>
    <property type="match status" value="1"/>
</dbReference>
<dbReference type="Proteomes" id="UP001152797">
    <property type="component" value="Unassembled WGS sequence"/>
</dbReference>
<dbReference type="Pfam" id="PF00076">
    <property type="entry name" value="RRM_1"/>
    <property type="match status" value="1"/>
</dbReference>
<dbReference type="InterPro" id="IPR050374">
    <property type="entry name" value="RRT5_SRSF_SR"/>
</dbReference>
<dbReference type="EMBL" id="CAMXCT030001939">
    <property type="protein sequence ID" value="CAL4781651.1"/>
    <property type="molecule type" value="Genomic_DNA"/>
</dbReference>
<gene>
    <name evidence="4" type="ORF">C1SCF055_LOCUS20990</name>
</gene>